<dbReference type="CDD" id="cd00067">
    <property type="entry name" value="GAL4"/>
    <property type="match status" value="1"/>
</dbReference>
<reference evidence="8 9" key="1">
    <citation type="submission" date="2013-03" db="EMBL/GenBank/DDBJ databases">
        <title>The Genome Sequence of Exophiala aquamarina CBS 119918.</title>
        <authorList>
            <consortium name="The Broad Institute Genomics Platform"/>
            <person name="Cuomo C."/>
            <person name="de Hoog S."/>
            <person name="Gorbushina A."/>
            <person name="Walker B."/>
            <person name="Young S.K."/>
            <person name="Zeng Q."/>
            <person name="Gargeya S."/>
            <person name="Fitzgerald M."/>
            <person name="Haas B."/>
            <person name="Abouelleil A."/>
            <person name="Allen A.W."/>
            <person name="Alvarado L."/>
            <person name="Arachchi H.M."/>
            <person name="Berlin A.M."/>
            <person name="Chapman S.B."/>
            <person name="Gainer-Dewar J."/>
            <person name="Goldberg J."/>
            <person name="Griggs A."/>
            <person name="Gujja S."/>
            <person name="Hansen M."/>
            <person name="Howarth C."/>
            <person name="Imamovic A."/>
            <person name="Ireland A."/>
            <person name="Larimer J."/>
            <person name="McCowan C."/>
            <person name="Murphy C."/>
            <person name="Pearson M."/>
            <person name="Poon T.W."/>
            <person name="Priest M."/>
            <person name="Roberts A."/>
            <person name="Saif S."/>
            <person name="Shea T."/>
            <person name="Sisk P."/>
            <person name="Sykes S."/>
            <person name="Wortman J."/>
            <person name="Nusbaum C."/>
            <person name="Birren B."/>
        </authorList>
    </citation>
    <scope>NUCLEOTIDE SEQUENCE [LARGE SCALE GENOMIC DNA]</scope>
    <source>
        <strain evidence="8 9">CBS 119918</strain>
    </source>
</reference>
<dbReference type="SMART" id="SM00066">
    <property type="entry name" value="GAL4"/>
    <property type="match status" value="1"/>
</dbReference>
<dbReference type="InterPro" id="IPR052360">
    <property type="entry name" value="Transcr_Regulatory_Proteins"/>
</dbReference>
<dbReference type="RefSeq" id="XP_013255673.1">
    <property type="nucleotide sequence ID" value="XM_013400219.1"/>
</dbReference>
<dbReference type="PANTHER" id="PTHR36206:SF16">
    <property type="entry name" value="TRANSCRIPTION FACTOR DOMAIN-CONTAINING PROTEIN-RELATED"/>
    <property type="match status" value="1"/>
</dbReference>
<keyword evidence="5" id="KW-0804">Transcription</keyword>
<proteinExistence type="predicted"/>
<keyword evidence="2" id="KW-0862">Zinc</keyword>
<dbReference type="PANTHER" id="PTHR36206">
    <property type="entry name" value="ASPERCRYPTIN BIOSYNTHESIS CLUSTER-SPECIFIC TRANSCRIPTION REGULATOR ATNN-RELATED"/>
    <property type="match status" value="1"/>
</dbReference>
<keyword evidence="1" id="KW-0479">Metal-binding</keyword>
<dbReference type="Gene3D" id="4.10.240.10">
    <property type="entry name" value="Zn(2)-C6 fungal-type DNA-binding domain"/>
    <property type="match status" value="1"/>
</dbReference>
<dbReference type="EMBL" id="AMGV01000015">
    <property type="protein sequence ID" value="KEF53083.1"/>
    <property type="molecule type" value="Genomic_DNA"/>
</dbReference>
<dbReference type="GO" id="GO:0008270">
    <property type="term" value="F:zinc ion binding"/>
    <property type="evidence" value="ECO:0007669"/>
    <property type="project" value="InterPro"/>
</dbReference>
<evidence type="ECO:0000313" key="8">
    <source>
        <dbReference type="EMBL" id="KEF53083.1"/>
    </source>
</evidence>
<keyword evidence="9" id="KW-1185">Reference proteome</keyword>
<dbReference type="VEuPathDB" id="FungiDB:A1O9_10991"/>
<keyword evidence="3" id="KW-0805">Transcription regulation</keyword>
<sequence>MPRKGQQKVRTGCRTCKIRKIKCDEFHPACLKCRSTGRNCDGYEVPPPGSYSWEELLLRSKPVPQSVSSASFANLRGLTFFSRIVAPELNGPLNSSFWTQDVPQAAYSEPAVGHAVLAISSLYESFVVQRSSCTIESTLSNDAIRHYNSAIKCLTTPGPVSIDTVLLTCILFVCAEFLCGNAQAAITHVTHGFSLIDTSVTDSDVLSMLRHLAIFPHFFSHDIPNIPLPYYGDWPKIDGALKSLSYAQESLDSLSCHIVRLVRMADRHRLGMGPELQSFECAMLKQKALEQDLENWRSAFNTLRRNLRPRSKHELCLLLLEMRWLVARIWTSTCISPDEMIFDDHRESFYRIVELASQAKTQRNLAGSARGKFSFTMGFSPLLHFVVLKCRYLKLRLTALTLMWDLSCSRESLWDYATMYAIGTRIIEKEHGIPVLSPEKITEVRGCLSDQQALPRDWQRVRDSALEPDTKLFTDDHGTKIWRTKIRFLVKPGSGPVQAIYDWV</sequence>
<dbReference type="AlphaFoldDB" id="A0A072P1D0"/>
<dbReference type="OrthoDB" id="2593732at2759"/>
<evidence type="ECO:0000256" key="3">
    <source>
        <dbReference type="ARBA" id="ARBA00023015"/>
    </source>
</evidence>
<dbReference type="GeneID" id="25285892"/>
<evidence type="ECO:0000256" key="1">
    <source>
        <dbReference type="ARBA" id="ARBA00022723"/>
    </source>
</evidence>
<dbReference type="InterPro" id="IPR001138">
    <property type="entry name" value="Zn2Cys6_DnaBD"/>
</dbReference>
<dbReference type="Proteomes" id="UP000027920">
    <property type="component" value="Unassembled WGS sequence"/>
</dbReference>
<keyword evidence="4" id="KW-0238">DNA-binding</keyword>
<keyword evidence="6" id="KW-0539">Nucleus</keyword>
<evidence type="ECO:0000313" key="9">
    <source>
        <dbReference type="Proteomes" id="UP000027920"/>
    </source>
</evidence>
<evidence type="ECO:0000256" key="4">
    <source>
        <dbReference type="ARBA" id="ARBA00023125"/>
    </source>
</evidence>
<dbReference type="Pfam" id="PF00172">
    <property type="entry name" value="Zn_clus"/>
    <property type="match status" value="1"/>
</dbReference>
<dbReference type="PROSITE" id="PS00463">
    <property type="entry name" value="ZN2_CY6_FUNGAL_1"/>
    <property type="match status" value="1"/>
</dbReference>
<gene>
    <name evidence="8" type="ORF">A1O9_10991</name>
</gene>
<evidence type="ECO:0000256" key="6">
    <source>
        <dbReference type="ARBA" id="ARBA00023242"/>
    </source>
</evidence>
<organism evidence="8 9">
    <name type="scientific">Exophiala aquamarina CBS 119918</name>
    <dbReference type="NCBI Taxonomy" id="1182545"/>
    <lineage>
        <taxon>Eukaryota</taxon>
        <taxon>Fungi</taxon>
        <taxon>Dikarya</taxon>
        <taxon>Ascomycota</taxon>
        <taxon>Pezizomycotina</taxon>
        <taxon>Eurotiomycetes</taxon>
        <taxon>Chaetothyriomycetidae</taxon>
        <taxon>Chaetothyriales</taxon>
        <taxon>Herpotrichiellaceae</taxon>
        <taxon>Exophiala</taxon>
    </lineage>
</organism>
<evidence type="ECO:0000259" key="7">
    <source>
        <dbReference type="PROSITE" id="PS50048"/>
    </source>
</evidence>
<dbReference type="HOGENOM" id="CLU_011409_12_2_1"/>
<dbReference type="STRING" id="1182545.A0A072P1D0"/>
<dbReference type="GO" id="GO:0000981">
    <property type="term" value="F:DNA-binding transcription factor activity, RNA polymerase II-specific"/>
    <property type="evidence" value="ECO:0007669"/>
    <property type="project" value="InterPro"/>
</dbReference>
<evidence type="ECO:0000256" key="5">
    <source>
        <dbReference type="ARBA" id="ARBA00023163"/>
    </source>
</evidence>
<dbReference type="PROSITE" id="PS50048">
    <property type="entry name" value="ZN2_CY6_FUNGAL_2"/>
    <property type="match status" value="1"/>
</dbReference>
<dbReference type="InterPro" id="IPR036864">
    <property type="entry name" value="Zn2-C6_fun-type_DNA-bd_sf"/>
</dbReference>
<comment type="caution">
    <text evidence="8">The sequence shown here is derived from an EMBL/GenBank/DDBJ whole genome shotgun (WGS) entry which is preliminary data.</text>
</comment>
<dbReference type="SUPFAM" id="SSF57701">
    <property type="entry name" value="Zn2/Cys6 DNA-binding domain"/>
    <property type="match status" value="1"/>
</dbReference>
<accession>A0A072P1D0</accession>
<evidence type="ECO:0000256" key="2">
    <source>
        <dbReference type="ARBA" id="ARBA00022833"/>
    </source>
</evidence>
<name>A0A072P1D0_9EURO</name>
<protein>
    <recommendedName>
        <fullName evidence="7">Zn(2)-C6 fungal-type domain-containing protein</fullName>
    </recommendedName>
</protein>
<dbReference type="GO" id="GO:0003677">
    <property type="term" value="F:DNA binding"/>
    <property type="evidence" value="ECO:0007669"/>
    <property type="project" value="UniProtKB-KW"/>
</dbReference>
<feature type="domain" description="Zn(2)-C6 fungal-type" evidence="7">
    <location>
        <begin position="12"/>
        <end position="40"/>
    </location>
</feature>